<keyword evidence="2" id="KW-1185">Reference proteome</keyword>
<dbReference type="InterPro" id="IPR006764">
    <property type="entry name" value="SAM_dep_MeTrfase_SAV2177_type"/>
</dbReference>
<dbReference type="Gene3D" id="3.40.50.150">
    <property type="entry name" value="Vaccinia Virus protein VP39"/>
    <property type="match status" value="1"/>
</dbReference>
<gene>
    <name evidence="1" type="ORF">GCM10012289_70210</name>
</gene>
<accession>A0A917ZGE6</accession>
<evidence type="ECO:0000313" key="1">
    <source>
        <dbReference type="EMBL" id="GGO81377.1"/>
    </source>
</evidence>
<dbReference type="InterPro" id="IPR029063">
    <property type="entry name" value="SAM-dependent_MTases_sf"/>
</dbReference>
<comment type="caution">
    <text evidence="1">The sequence shown here is derived from an EMBL/GenBank/DDBJ whole genome shotgun (WGS) entry which is preliminary data.</text>
</comment>
<proteinExistence type="predicted"/>
<dbReference type="PIRSF" id="PIRSF017393">
    <property type="entry name" value="MTase_SAV2177"/>
    <property type="match status" value="1"/>
</dbReference>
<evidence type="ECO:0008006" key="3">
    <source>
        <dbReference type="Google" id="ProtNLM"/>
    </source>
</evidence>
<name>A0A917ZGE6_9ACTN</name>
<reference evidence="1" key="1">
    <citation type="journal article" date="2014" name="Int. J. Syst. Evol. Microbiol.">
        <title>Complete genome sequence of Corynebacterium casei LMG S-19264T (=DSM 44701T), isolated from a smear-ripened cheese.</title>
        <authorList>
            <consortium name="US DOE Joint Genome Institute (JGI-PGF)"/>
            <person name="Walter F."/>
            <person name="Albersmeier A."/>
            <person name="Kalinowski J."/>
            <person name="Ruckert C."/>
        </authorList>
    </citation>
    <scope>NUCLEOTIDE SEQUENCE</scope>
    <source>
        <strain evidence="1">CGMCC 4.7368</strain>
    </source>
</reference>
<dbReference type="Proteomes" id="UP000646523">
    <property type="component" value="Unassembled WGS sequence"/>
</dbReference>
<dbReference type="EMBL" id="BMNH01000036">
    <property type="protein sequence ID" value="GGO81377.1"/>
    <property type="molecule type" value="Genomic_DNA"/>
</dbReference>
<reference evidence="1" key="2">
    <citation type="submission" date="2020-09" db="EMBL/GenBank/DDBJ databases">
        <authorList>
            <person name="Sun Q."/>
            <person name="Zhou Y."/>
        </authorList>
    </citation>
    <scope>NUCLEOTIDE SEQUENCE</scope>
    <source>
        <strain evidence="1">CGMCC 4.7368</strain>
    </source>
</reference>
<sequence>MRTQQPDEEMSSPSPARMYDYFLGGTTNYQVDRDAAERGLAYAPEIKTIATANRQFLIRAIRFLAEQGVSQFLDIGSGLPTQENVHEIAQSVTPSARTVYVDNDPSVLPQAQALIIGDDRTRYIEADVRDPHGILNHPETLQHLDPAQPWAVVLCSVLHFVPDTDDPYGVVYRLMDAMPSGSFLIFSHVSRTDIDPELYKILMATNSNNLSNPITYRAVEEIARFFDQPGWELLPPGMVDVQRWQPDSAVDDFMPGRVRVVGGVARKR</sequence>
<evidence type="ECO:0000313" key="2">
    <source>
        <dbReference type="Proteomes" id="UP000646523"/>
    </source>
</evidence>
<dbReference type="AlphaFoldDB" id="A0A917ZGE6"/>
<dbReference type="Pfam" id="PF04672">
    <property type="entry name" value="Methyltransf_19"/>
    <property type="match status" value="1"/>
</dbReference>
<dbReference type="SUPFAM" id="SSF53335">
    <property type="entry name" value="S-adenosyl-L-methionine-dependent methyltransferases"/>
    <property type="match status" value="1"/>
</dbReference>
<organism evidence="1 2">
    <name type="scientific">Nonomuraea cavernae</name>
    <dbReference type="NCBI Taxonomy" id="2045107"/>
    <lineage>
        <taxon>Bacteria</taxon>
        <taxon>Bacillati</taxon>
        <taxon>Actinomycetota</taxon>
        <taxon>Actinomycetes</taxon>
        <taxon>Streptosporangiales</taxon>
        <taxon>Streptosporangiaceae</taxon>
        <taxon>Nonomuraea</taxon>
    </lineage>
</organism>
<protein>
    <recommendedName>
        <fullName evidence="3">Methyltransferase</fullName>
    </recommendedName>
</protein>